<evidence type="ECO:0000313" key="4">
    <source>
        <dbReference type="Proteomes" id="UP000219669"/>
    </source>
</evidence>
<keyword evidence="1" id="KW-1133">Transmembrane helix</keyword>
<reference evidence="3 4" key="1">
    <citation type="submission" date="2017-09" db="EMBL/GenBank/DDBJ databases">
        <authorList>
            <person name="Ehlers B."/>
            <person name="Leendertz F.H."/>
        </authorList>
    </citation>
    <scope>NUCLEOTIDE SEQUENCE [LARGE SCALE GENOMIC DNA]</scope>
    <source>
        <strain evidence="3 4">DSM 16848</strain>
    </source>
</reference>
<proteinExistence type="predicted"/>
<name>A0A286E6Z0_9NEIS</name>
<dbReference type="OrthoDB" id="8612279at2"/>
<evidence type="ECO:0000256" key="2">
    <source>
        <dbReference type="SAM" id="SignalP"/>
    </source>
</evidence>
<feature type="chain" id="PRO_5012628755" description="Cytochrome C oxidase subunit IV" evidence="2">
    <location>
        <begin position="25"/>
        <end position="91"/>
    </location>
</feature>
<accession>A0A286E6Z0</accession>
<feature type="signal peptide" evidence="2">
    <location>
        <begin position="1"/>
        <end position="24"/>
    </location>
</feature>
<dbReference type="Proteomes" id="UP000219669">
    <property type="component" value="Unassembled WGS sequence"/>
</dbReference>
<dbReference type="EMBL" id="OCNF01000004">
    <property type="protein sequence ID" value="SOD66677.1"/>
    <property type="molecule type" value="Genomic_DNA"/>
</dbReference>
<feature type="transmembrane region" description="Helical" evidence="1">
    <location>
        <begin position="70"/>
        <end position="88"/>
    </location>
</feature>
<feature type="transmembrane region" description="Helical" evidence="1">
    <location>
        <begin position="34"/>
        <end position="58"/>
    </location>
</feature>
<keyword evidence="1" id="KW-0812">Transmembrane</keyword>
<keyword evidence="1" id="KW-0472">Membrane</keyword>
<evidence type="ECO:0000256" key="1">
    <source>
        <dbReference type="SAM" id="Phobius"/>
    </source>
</evidence>
<gene>
    <name evidence="3" type="ORF">SAMN02746062_00692</name>
</gene>
<dbReference type="RefSeq" id="WP_097113769.1">
    <property type="nucleotide sequence ID" value="NZ_CP083931.1"/>
</dbReference>
<protein>
    <recommendedName>
        <fullName evidence="5">Cytochrome C oxidase subunit IV</fullName>
    </recommendedName>
</protein>
<evidence type="ECO:0008006" key="5">
    <source>
        <dbReference type="Google" id="ProtNLM"/>
    </source>
</evidence>
<organism evidence="3 4">
    <name type="scientific">Alysiella filiformis DSM 16848</name>
    <dbReference type="NCBI Taxonomy" id="1120981"/>
    <lineage>
        <taxon>Bacteria</taxon>
        <taxon>Pseudomonadati</taxon>
        <taxon>Pseudomonadota</taxon>
        <taxon>Betaproteobacteria</taxon>
        <taxon>Neisseriales</taxon>
        <taxon>Neisseriaceae</taxon>
        <taxon>Alysiella</taxon>
    </lineage>
</organism>
<sequence>MNINLIRWVAIVILPLILAIYVQAAQPANAADVLVNGIILACANVFLLKWVLFAYIGARLKADKITQKHALWQFVPLILFAIYIVYYFQAA</sequence>
<evidence type="ECO:0000313" key="3">
    <source>
        <dbReference type="EMBL" id="SOD66677.1"/>
    </source>
</evidence>
<keyword evidence="4" id="KW-1185">Reference proteome</keyword>
<keyword evidence="2" id="KW-0732">Signal</keyword>
<dbReference type="AlphaFoldDB" id="A0A286E6Z0"/>